<dbReference type="PROSITE" id="PS50181">
    <property type="entry name" value="FBOX"/>
    <property type="match status" value="1"/>
</dbReference>
<name>N1PR49_DOTSN</name>
<feature type="compositionally biased region" description="Polar residues" evidence="1">
    <location>
        <begin position="29"/>
        <end position="38"/>
    </location>
</feature>
<dbReference type="InterPro" id="IPR032675">
    <property type="entry name" value="LRR_dom_sf"/>
</dbReference>
<feature type="compositionally biased region" description="Basic residues" evidence="1">
    <location>
        <begin position="1"/>
        <end position="11"/>
    </location>
</feature>
<evidence type="ECO:0000313" key="4">
    <source>
        <dbReference type="Proteomes" id="UP000016933"/>
    </source>
</evidence>
<gene>
    <name evidence="3" type="ORF">DOTSEDRAFT_32628</name>
</gene>
<reference evidence="3 4" key="2">
    <citation type="journal article" date="2012" name="PLoS Pathog.">
        <title>Diverse lifestyles and strategies of plant pathogenesis encoded in the genomes of eighteen Dothideomycetes fungi.</title>
        <authorList>
            <person name="Ohm R.A."/>
            <person name="Feau N."/>
            <person name="Henrissat B."/>
            <person name="Schoch C.L."/>
            <person name="Horwitz B.A."/>
            <person name="Barry K.W."/>
            <person name="Condon B.J."/>
            <person name="Copeland A.C."/>
            <person name="Dhillon B."/>
            <person name="Glaser F."/>
            <person name="Hesse C.N."/>
            <person name="Kosti I."/>
            <person name="LaButti K."/>
            <person name="Lindquist E.A."/>
            <person name="Lucas S."/>
            <person name="Salamov A.A."/>
            <person name="Bradshaw R.E."/>
            <person name="Ciuffetti L."/>
            <person name="Hamelin R.C."/>
            <person name="Kema G.H.J."/>
            <person name="Lawrence C."/>
            <person name="Scott J.A."/>
            <person name="Spatafora J.W."/>
            <person name="Turgeon B.G."/>
            <person name="de Wit P.J.G.M."/>
            <person name="Zhong S."/>
            <person name="Goodwin S.B."/>
            <person name="Grigoriev I.V."/>
        </authorList>
    </citation>
    <scope>NUCLEOTIDE SEQUENCE [LARGE SCALE GENOMIC DNA]</scope>
    <source>
        <strain evidence="4">NZE10 / CBS 128990</strain>
    </source>
</reference>
<feature type="compositionally biased region" description="Basic and acidic residues" evidence="1">
    <location>
        <begin position="15"/>
        <end position="28"/>
    </location>
</feature>
<dbReference type="Proteomes" id="UP000016933">
    <property type="component" value="Unassembled WGS sequence"/>
</dbReference>
<dbReference type="OrthoDB" id="10649057at2759"/>
<dbReference type="HOGENOM" id="CLU_642540_0_0_1"/>
<feature type="domain" description="F-box" evidence="2">
    <location>
        <begin position="40"/>
        <end position="87"/>
    </location>
</feature>
<accession>N1PR49</accession>
<organism evidence="3 4">
    <name type="scientific">Dothistroma septosporum (strain NZE10 / CBS 128990)</name>
    <name type="common">Red band needle blight fungus</name>
    <name type="synonym">Mycosphaerella pini</name>
    <dbReference type="NCBI Taxonomy" id="675120"/>
    <lineage>
        <taxon>Eukaryota</taxon>
        <taxon>Fungi</taxon>
        <taxon>Dikarya</taxon>
        <taxon>Ascomycota</taxon>
        <taxon>Pezizomycotina</taxon>
        <taxon>Dothideomycetes</taxon>
        <taxon>Dothideomycetidae</taxon>
        <taxon>Mycosphaerellales</taxon>
        <taxon>Mycosphaerellaceae</taxon>
        <taxon>Dothistroma</taxon>
    </lineage>
</organism>
<evidence type="ECO:0000313" key="3">
    <source>
        <dbReference type="EMBL" id="EME45921.1"/>
    </source>
</evidence>
<protein>
    <recommendedName>
        <fullName evidence="2">F-box domain-containing protein</fullName>
    </recommendedName>
</protein>
<keyword evidence="4" id="KW-1185">Reference proteome</keyword>
<sequence>MTALQHKHKGLRSQEVNRDSAIRIRQNDHSQASETPSNTRAAILGLPDELLHLIVDRVSDPSLKMLRLVHPRFAHLEAIMERSFQEVTFRPRNQHSPQELQALADLVHLVHNAGFLPVVIERHNVRPARAGVMDYQEWDAQTSTENATLRHAYQASLKSGALQDFFVNALKLLPAVRSVVLSHARAAPTHCAEFPAIADTHALAFQCLATARTQIHELEIAFSSFDQIVEEWKNVTLHLDNCNVSGLKSLCVRDYETDEHWTGSPVSDMMRRSSESLEALTVESSNTFEAPDSIVLNMPKLRRIKLKDVQLDLRNLAFAISCCDVLEELEVEESVRKSSAYAGFSECWRPPFDELRNQELRIIFNPIYIMPKEHTEDPPAFFLRYNTARSKEEAVFRHTGDEEMTRKCQAVIDFISGENGWELADDE</sequence>
<feature type="region of interest" description="Disordered" evidence="1">
    <location>
        <begin position="1"/>
        <end position="38"/>
    </location>
</feature>
<dbReference type="EMBL" id="KB446537">
    <property type="protein sequence ID" value="EME45921.1"/>
    <property type="molecule type" value="Genomic_DNA"/>
</dbReference>
<evidence type="ECO:0000259" key="2">
    <source>
        <dbReference type="PROSITE" id="PS50181"/>
    </source>
</evidence>
<dbReference type="Gene3D" id="3.80.10.10">
    <property type="entry name" value="Ribonuclease Inhibitor"/>
    <property type="match status" value="1"/>
</dbReference>
<proteinExistence type="predicted"/>
<reference evidence="4" key="1">
    <citation type="journal article" date="2012" name="PLoS Genet.">
        <title>The genomes of the fungal plant pathogens Cladosporium fulvum and Dothistroma septosporum reveal adaptation to different hosts and lifestyles but also signatures of common ancestry.</title>
        <authorList>
            <person name="de Wit P.J.G.M."/>
            <person name="van der Burgt A."/>
            <person name="Oekmen B."/>
            <person name="Stergiopoulos I."/>
            <person name="Abd-Elsalam K.A."/>
            <person name="Aerts A.L."/>
            <person name="Bahkali A.H."/>
            <person name="Beenen H.G."/>
            <person name="Chettri P."/>
            <person name="Cox M.P."/>
            <person name="Datema E."/>
            <person name="de Vries R.P."/>
            <person name="Dhillon B."/>
            <person name="Ganley A.R."/>
            <person name="Griffiths S.A."/>
            <person name="Guo Y."/>
            <person name="Hamelin R.C."/>
            <person name="Henrissat B."/>
            <person name="Kabir M.S."/>
            <person name="Jashni M.K."/>
            <person name="Kema G."/>
            <person name="Klaubauf S."/>
            <person name="Lapidus A."/>
            <person name="Levasseur A."/>
            <person name="Lindquist E."/>
            <person name="Mehrabi R."/>
            <person name="Ohm R.A."/>
            <person name="Owen T.J."/>
            <person name="Salamov A."/>
            <person name="Schwelm A."/>
            <person name="Schijlen E."/>
            <person name="Sun H."/>
            <person name="van den Burg H.A."/>
            <person name="van Ham R.C.H.J."/>
            <person name="Zhang S."/>
            <person name="Goodwin S.B."/>
            <person name="Grigoriev I.V."/>
            <person name="Collemare J."/>
            <person name="Bradshaw R.E."/>
        </authorList>
    </citation>
    <scope>NUCLEOTIDE SEQUENCE [LARGE SCALE GENOMIC DNA]</scope>
    <source>
        <strain evidence="4">NZE10 / CBS 128990</strain>
    </source>
</reference>
<dbReference type="AlphaFoldDB" id="N1PR49"/>
<dbReference type="InterPro" id="IPR001810">
    <property type="entry name" value="F-box_dom"/>
</dbReference>
<evidence type="ECO:0000256" key="1">
    <source>
        <dbReference type="SAM" id="MobiDB-lite"/>
    </source>
</evidence>